<feature type="compositionally biased region" description="Low complexity" evidence="2">
    <location>
        <begin position="161"/>
        <end position="175"/>
    </location>
</feature>
<gene>
    <name evidence="4" type="primary">HMGXB3</name>
</gene>
<dbReference type="CDD" id="cd21981">
    <property type="entry name" value="HMG-box_HMGXB3"/>
    <property type="match status" value="1"/>
</dbReference>
<feature type="DNA-binding region" description="HMG box" evidence="1">
    <location>
        <begin position="54"/>
        <end position="111"/>
    </location>
</feature>
<dbReference type="GO" id="GO:0005634">
    <property type="term" value="C:nucleus"/>
    <property type="evidence" value="ECO:0007669"/>
    <property type="project" value="UniProtKB-UniRule"/>
</dbReference>
<protein>
    <submittedName>
        <fullName evidence="4">HMG-box containing 3</fullName>
    </submittedName>
</protein>
<dbReference type="InterPro" id="IPR036910">
    <property type="entry name" value="HMG_box_dom_sf"/>
</dbReference>
<proteinExistence type="predicted"/>
<feature type="region of interest" description="Disordered" evidence="2">
    <location>
        <begin position="693"/>
        <end position="714"/>
    </location>
</feature>
<evidence type="ECO:0000256" key="1">
    <source>
        <dbReference type="PROSITE-ProRule" id="PRU00267"/>
    </source>
</evidence>
<feature type="domain" description="HMG box" evidence="3">
    <location>
        <begin position="54"/>
        <end position="111"/>
    </location>
</feature>
<dbReference type="AlphaFoldDB" id="A0A8C4ZAK9"/>
<keyword evidence="5" id="KW-1185">Reference proteome</keyword>
<feature type="region of interest" description="Disordered" evidence="2">
    <location>
        <begin position="384"/>
        <end position="478"/>
    </location>
</feature>
<dbReference type="Ensembl" id="ENSGMOT00000011153.2">
    <property type="protein sequence ID" value="ENSGMOP00000010855.2"/>
    <property type="gene ID" value="ENSGMOG00000010114.2"/>
</dbReference>
<dbReference type="SMART" id="SM00398">
    <property type="entry name" value="HMG"/>
    <property type="match status" value="1"/>
</dbReference>
<feature type="region of interest" description="Disordered" evidence="2">
    <location>
        <begin position="142"/>
        <end position="184"/>
    </location>
</feature>
<dbReference type="Pfam" id="PF18717">
    <property type="entry name" value="CxC4"/>
    <property type="match status" value="1"/>
</dbReference>
<dbReference type="GO" id="GO:0003677">
    <property type="term" value="F:DNA binding"/>
    <property type="evidence" value="ECO:0007669"/>
    <property type="project" value="UniProtKB-UniRule"/>
</dbReference>
<evidence type="ECO:0000313" key="4">
    <source>
        <dbReference type="Ensembl" id="ENSGMOP00000010855.2"/>
    </source>
</evidence>
<dbReference type="GeneTree" id="ENSGT00390000006983"/>
<dbReference type="Proteomes" id="UP000694546">
    <property type="component" value="Chromosome 10"/>
</dbReference>
<dbReference type="OMA" id="SCWLVHP"/>
<sequence length="1323" mass="142165">MTDLQVEEDMDASETVQLYEDVKTEVVESCYTLQEVASAKKRRSKAQEDIHDKPKKPRSAYLLYYFDFHQVIQLESPNLPQSEINKRISESWKRLNVAEKGYYLEKAKLERDGVDTSSVTSTQDLSGFRKILPRANYVLMSKESPSGPQAVGGSLPPEPAPLESLEPPVPEGTSSVPPPPDPQYPALTLDSEQCIALGALAEEAASMTETTAALQGILPPSASCPPWAKGPAPEPLESRAAPSPCPDSCGVLLDAGAPTNPAVSVYSVVNSKPGDSVGGAEMQPMRQDIAQVVSILPAQNRVEPKSAAAVNSVSHVMMVSVGAGLNPNTKPSYKMAVKTYTRRGRGRCLAPGCAFVYVTRHKPPFCPECGNHLGGKWVPAAKKTAKQSKQFNQKAEISSSDGCQPTLSADEGHSTSGPEDTKHGRTEGQRKQGLSQQPAAVKGEPLEGSSTKAPPRARQLKPTAKGITVKGHDKSHMTIKKRPVRPILPAYCTSVIPSVGRAVLQFITVPPDKGRVTCNNPKSVPTVPGQSMSGLKPSTLKQLGHIVPATAAGAPVQSPAAPRPGSQYVASLDSNILSVVPFKQNSVSSFDLGLSTARGRGRCKNPACDYVYKNRHKPADCPTCGWELTRKSSKGAKAAPLLDPYRPLSPAQRELQRRSTLLLLRRALQIPEGEAELQDALALIQDLNGATVELPPSGQQGGGRGDPGEGAVSPRSGWPRYFESAAAHCGLCQYPLFKGGQSTVAGQEDCWLLTGTLIQTASLQLKVCLNTQCLALHSFTDIHQGLFNIGNTLLVSLDLFLKMRDEIHLGQHPSDAAATVLDHIHRHPVHALVPEEASRVQALLLSGYWAFESLTVRDYNDMICGVCGVAPKVEVAQRFPHNVLELHNVQFTWPETPSPDEVHVDDFWLTMESEAIEQAAFPSDIPVTQVDASIVAPFIPPLMRSPAVINTEKDKVPSDTAPPAGGAARLVRLIHEGQLRLDALEDYPEEELQAMLRFCGESPPAQATREDLLGSLLSLYAYVQNGLSTAAQPPPHLTAGKLSKVCPHKVVCGSKYLVRGETARDHVDLLVSSRYWPPVYVTDSARAVALCTDLRYPELGGPMWGRNQGCFSDPLDRPQLVSCAELQDQPGGADLSPPGEEDPLVHPVTRSCSRWLVHPQGPPALDHHSMGLCRELEPLADLAQRLEGGSGVDGGAPQEEVPAHQAEGGAPQEEVPAPQAEGGVPQEEGGAPKAGAPDPRRPLRFDNAAYYYLYNRLVDFLRSRAVVSGQIGGVLAACQPGEVVIRDALYRLGVAQINTEQEAGLEAGPEAGQQDAVYEVVLQ</sequence>
<name>A0A8C4ZAK9_GADMO</name>
<evidence type="ECO:0000259" key="3">
    <source>
        <dbReference type="PROSITE" id="PS50118"/>
    </source>
</evidence>
<reference evidence="4" key="1">
    <citation type="submission" date="2025-08" db="UniProtKB">
        <authorList>
            <consortium name="Ensembl"/>
        </authorList>
    </citation>
    <scope>IDENTIFICATION</scope>
</reference>
<dbReference type="InterPro" id="IPR039598">
    <property type="entry name" value="HMGXB3"/>
</dbReference>
<feature type="compositionally biased region" description="Polar residues" evidence="2">
    <location>
        <begin position="387"/>
        <end position="407"/>
    </location>
</feature>
<dbReference type="Pfam" id="PF09011">
    <property type="entry name" value="HMG_box_2"/>
    <property type="match status" value="1"/>
</dbReference>
<feature type="compositionally biased region" description="Basic and acidic residues" evidence="2">
    <location>
        <begin position="419"/>
        <end position="430"/>
    </location>
</feature>
<reference evidence="4" key="2">
    <citation type="submission" date="2025-09" db="UniProtKB">
        <authorList>
            <consortium name="Ensembl"/>
        </authorList>
    </citation>
    <scope>IDENTIFICATION</scope>
</reference>
<dbReference type="PROSITE" id="PS50118">
    <property type="entry name" value="HMG_BOX_2"/>
    <property type="match status" value="1"/>
</dbReference>
<evidence type="ECO:0000313" key="5">
    <source>
        <dbReference type="Proteomes" id="UP000694546"/>
    </source>
</evidence>
<dbReference type="SUPFAM" id="SSF47095">
    <property type="entry name" value="HMG-box"/>
    <property type="match status" value="1"/>
</dbReference>
<dbReference type="InterPro" id="IPR040648">
    <property type="entry name" value="HMGXB3_CxC4"/>
</dbReference>
<dbReference type="Gene3D" id="1.10.30.10">
    <property type="entry name" value="High mobility group box domain"/>
    <property type="match status" value="1"/>
</dbReference>
<accession>A0A8C4ZAK9</accession>
<feature type="region of interest" description="Disordered" evidence="2">
    <location>
        <begin position="1127"/>
        <end position="1146"/>
    </location>
</feature>
<keyword evidence="1" id="KW-0238">DNA-binding</keyword>
<dbReference type="PANTHER" id="PTHR17609">
    <property type="entry name" value="HMG DOMAIN-CONTAINING PROTEIN 3"/>
    <property type="match status" value="1"/>
</dbReference>
<keyword evidence="1" id="KW-0539">Nucleus</keyword>
<feature type="region of interest" description="Disordered" evidence="2">
    <location>
        <begin position="1186"/>
        <end position="1240"/>
    </location>
</feature>
<dbReference type="InterPro" id="IPR009071">
    <property type="entry name" value="HMG_box_dom"/>
</dbReference>
<organism evidence="4 5">
    <name type="scientific">Gadus morhua</name>
    <name type="common">Atlantic cod</name>
    <dbReference type="NCBI Taxonomy" id="8049"/>
    <lineage>
        <taxon>Eukaryota</taxon>
        <taxon>Metazoa</taxon>
        <taxon>Chordata</taxon>
        <taxon>Craniata</taxon>
        <taxon>Vertebrata</taxon>
        <taxon>Euteleostomi</taxon>
        <taxon>Actinopterygii</taxon>
        <taxon>Neopterygii</taxon>
        <taxon>Teleostei</taxon>
        <taxon>Neoteleostei</taxon>
        <taxon>Acanthomorphata</taxon>
        <taxon>Zeiogadaria</taxon>
        <taxon>Gadariae</taxon>
        <taxon>Gadiformes</taxon>
        <taxon>Gadoidei</taxon>
        <taxon>Gadidae</taxon>
        <taxon>Gadus</taxon>
    </lineage>
</organism>
<evidence type="ECO:0000256" key="2">
    <source>
        <dbReference type="SAM" id="MobiDB-lite"/>
    </source>
</evidence>
<dbReference type="PANTHER" id="PTHR17609:SF2">
    <property type="entry name" value="HMG DOMAIN-CONTAINING PROTEIN 3"/>
    <property type="match status" value="1"/>
</dbReference>